<proteinExistence type="predicted"/>
<accession>A0A6P1YHI5</accession>
<dbReference type="EMBL" id="CP048617">
    <property type="protein sequence ID" value="QIB28253.1"/>
    <property type="molecule type" value="Genomic_DNA"/>
</dbReference>
<dbReference type="Proteomes" id="UP000464452">
    <property type="component" value="Chromosome"/>
</dbReference>
<dbReference type="AlphaFoldDB" id="A0A6P1YHI5"/>
<evidence type="ECO:0000313" key="2">
    <source>
        <dbReference type="Proteomes" id="UP000464452"/>
    </source>
</evidence>
<gene>
    <name evidence="1" type="ORF">G3A45_13005</name>
</gene>
<organism evidence="1 2">
    <name type="scientific">Caloranaerobacter azorensis</name>
    <dbReference type="NCBI Taxonomy" id="116090"/>
    <lineage>
        <taxon>Bacteria</taxon>
        <taxon>Bacillati</taxon>
        <taxon>Bacillota</taxon>
        <taxon>Tissierellia</taxon>
        <taxon>Tissierellales</taxon>
        <taxon>Thermohalobacteraceae</taxon>
        <taxon>Caloranaerobacter</taxon>
    </lineage>
</organism>
<dbReference type="Gene3D" id="3.40.640.10">
    <property type="entry name" value="Type I PLP-dependent aspartate aminotransferase-like (Major domain)"/>
    <property type="match status" value="1"/>
</dbReference>
<sequence length="48" mass="5796">MFTEDELLDFLKSIPNNIVVVYDEAYNEYVTRDDYPKNSIKFLKDYLI</sequence>
<reference evidence="1 2" key="1">
    <citation type="submission" date="2020-02" db="EMBL/GenBank/DDBJ databases">
        <title>Thermophilic hydrogen producing bacteria, Caloranaerobacter azorensis.</title>
        <authorList>
            <person name="Baek K."/>
        </authorList>
    </citation>
    <scope>NUCLEOTIDE SEQUENCE [LARGE SCALE GENOMIC DNA]</scope>
    <source>
        <strain evidence="1 2">T3-1</strain>
    </source>
</reference>
<dbReference type="InterPro" id="IPR015421">
    <property type="entry name" value="PyrdxlP-dep_Trfase_major"/>
</dbReference>
<name>A0A6P1YHI5_9FIRM</name>
<dbReference type="KEGG" id="cazo:G3A45_13005"/>
<protein>
    <submittedName>
        <fullName evidence="1">Uncharacterized protein</fullName>
    </submittedName>
</protein>
<evidence type="ECO:0000313" key="1">
    <source>
        <dbReference type="EMBL" id="QIB28253.1"/>
    </source>
</evidence>